<feature type="compositionally biased region" description="Basic and acidic residues" evidence="1">
    <location>
        <begin position="18"/>
        <end position="27"/>
    </location>
</feature>
<evidence type="ECO:0000256" key="1">
    <source>
        <dbReference type="SAM" id="MobiDB-lite"/>
    </source>
</evidence>
<reference evidence="2 3" key="1">
    <citation type="submission" date="2019-12" db="EMBL/GenBank/DDBJ databases">
        <title>Nitratireductor arenosus sp. nov., Isolated from sea sand, Jeju island, South Korea.</title>
        <authorList>
            <person name="Kim W."/>
        </authorList>
    </citation>
    <scope>NUCLEOTIDE SEQUENCE [LARGE SCALE GENOMIC DNA]</scope>
    <source>
        <strain evidence="2 3">CAU 1489</strain>
    </source>
</reference>
<evidence type="ECO:0000313" key="3">
    <source>
        <dbReference type="Proteomes" id="UP000463224"/>
    </source>
</evidence>
<comment type="caution">
    <text evidence="2">The sequence shown here is derived from an EMBL/GenBank/DDBJ whole genome shotgun (WGS) entry which is preliminary data.</text>
</comment>
<gene>
    <name evidence="2" type="ORF">GN330_22720</name>
</gene>
<name>A0A844QNA3_9HYPH</name>
<feature type="region of interest" description="Disordered" evidence="1">
    <location>
        <begin position="1"/>
        <end position="29"/>
    </location>
</feature>
<dbReference type="AlphaFoldDB" id="A0A844QNA3"/>
<dbReference type="EMBL" id="WPHG01000010">
    <property type="protein sequence ID" value="MVB00065.1"/>
    <property type="molecule type" value="Genomic_DNA"/>
</dbReference>
<keyword evidence="3" id="KW-1185">Reference proteome</keyword>
<protein>
    <submittedName>
        <fullName evidence="2">Uncharacterized protein</fullName>
    </submittedName>
</protein>
<dbReference type="Proteomes" id="UP000463224">
    <property type="component" value="Unassembled WGS sequence"/>
</dbReference>
<dbReference type="RefSeq" id="WP_156715908.1">
    <property type="nucleotide sequence ID" value="NZ_WPHG01000010.1"/>
</dbReference>
<evidence type="ECO:0000313" key="2">
    <source>
        <dbReference type="EMBL" id="MVB00065.1"/>
    </source>
</evidence>
<organism evidence="2 3">
    <name type="scientific">Nitratireductor arenosus</name>
    <dbReference type="NCBI Taxonomy" id="2682096"/>
    <lineage>
        <taxon>Bacteria</taxon>
        <taxon>Pseudomonadati</taxon>
        <taxon>Pseudomonadota</taxon>
        <taxon>Alphaproteobacteria</taxon>
        <taxon>Hyphomicrobiales</taxon>
        <taxon>Phyllobacteriaceae</taxon>
        <taxon>Nitratireductor</taxon>
    </lineage>
</organism>
<accession>A0A844QNA3</accession>
<proteinExistence type="predicted"/>
<sequence>MKARTQSAKIKAKRGRPRKDGVLREPNGRAIRSDQNGYKLAVEARARMHRLSVADAADPQASTFIGRLHLAYLAWKKKANHAERTGRKFDVPQPAMSLSTANYYAALTFQEVANDYAKAVLSPGAYYEHRGLGTGDEEAAERWAMTACARRKKAMDIVMECWRNNKGSRVPEALEQIVLRDKQCEDLVGDLRTVLSDLNRHFKG</sequence>